<proteinExistence type="predicted"/>
<dbReference type="Gene3D" id="1.10.565.10">
    <property type="entry name" value="Retinoid X Receptor"/>
    <property type="match status" value="1"/>
</dbReference>
<evidence type="ECO:0000313" key="5">
    <source>
        <dbReference type="Proteomes" id="UP000194236"/>
    </source>
</evidence>
<keyword evidence="5" id="KW-1185">Reference proteome</keyword>
<accession>A0A1Y3AQ51</accession>
<organism evidence="4 5">
    <name type="scientific">Euroglyphus maynei</name>
    <name type="common">Mayne's house dust mite</name>
    <dbReference type="NCBI Taxonomy" id="6958"/>
    <lineage>
        <taxon>Eukaryota</taxon>
        <taxon>Metazoa</taxon>
        <taxon>Ecdysozoa</taxon>
        <taxon>Arthropoda</taxon>
        <taxon>Chelicerata</taxon>
        <taxon>Arachnida</taxon>
        <taxon>Acari</taxon>
        <taxon>Acariformes</taxon>
        <taxon>Sarcoptiformes</taxon>
        <taxon>Astigmata</taxon>
        <taxon>Psoroptidia</taxon>
        <taxon>Analgoidea</taxon>
        <taxon>Pyroglyphidae</taxon>
        <taxon>Pyroglyphinae</taxon>
        <taxon>Euroglyphus</taxon>
    </lineage>
</organism>
<gene>
    <name evidence="4" type="ORF">BLA29_008968</name>
</gene>
<comment type="caution">
    <text evidence="4">The sequence shown here is derived from an EMBL/GenBank/DDBJ whole genome shotgun (WGS) entry which is preliminary data.</text>
</comment>
<dbReference type="AlphaFoldDB" id="A0A1Y3AQ51"/>
<dbReference type="InterPro" id="IPR035500">
    <property type="entry name" value="NHR-like_dom_sf"/>
</dbReference>
<reference evidence="4 5" key="1">
    <citation type="submission" date="2017-03" db="EMBL/GenBank/DDBJ databases">
        <title>Genome Survey of Euroglyphus maynei.</title>
        <authorList>
            <person name="Arlian L.G."/>
            <person name="Morgan M.S."/>
            <person name="Rider S.D."/>
        </authorList>
    </citation>
    <scope>NUCLEOTIDE SEQUENCE [LARGE SCALE GENOMIC DNA]</scope>
    <source>
        <strain evidence="4">Arlian Lab</strain>
        <tissue evidence="4">Whole body</tissue>
    </source>
</reference>
<keyword evidence="2" id="KW-0804">Transcription</keyword>
<evidence type="ECO:0000256" key="3">
    <source>
        <dbReference type="ARBA" id="ARBA00023170"/>
    </source>
</evidence>
<name>A0A1Y3AQ51_EURMA</name>
<dbReference type="SUPFAM" id="SSF48508">
    <property type="entry name" value="Nuclear receptor ligand-binding domain"/>
    <property type="match status" value="1"/>
</dbReference>
<dbReference type="EMBL" id="MUJZ01068008">
    <property type="protein sequence ID" value="OTF69954.1"/>
    <property type="molecule type" value="Genomic_DNA"/>
</dbReference>
<keyword evidence="1" id="KW-0805">Transcription regulation</keyword>
<evidence type="ECO:0000313" key="4">
    <source>
        <dbReference type="EMBL" id="OTF69954.1"/>
    </source>
</evidence>
<keyword evidence="3" id="KW-0675">Receptor</keyword>
<protein>
    <submittedName>
        <fullName evidence="4">Uncharacterized protein</fullName>
    </submittedName>
</protein>
<sequence length="93" mass="10929">MVVLFNPNCLDLKHKDVVRLEHITYCHLLCKYIHINYSSSSSSSMEKNDTKVIHFNTMLNLIDQLHKINRKISNVLPFRIITEVYDKRNLAQA</sequence>
<evidence type="ECO:0000256" key="1">
    <source>
        <dbReference type="ARBA" id="ARBA00023015"/>
    </source>
</evidence>
<evidence type="ECO:0000256" key="2">
    <source>
        <dbReference type="ARBA" id="ARBA00023163"/>
    </source>
</evidence>
<dbReference type="OrthoDB" id="6352325at2759"/>
<dbReference type="Proteomes" id="UP000194236">
    <property type="component" value="Unassembled WGS sequence"/>
</dbReference>